<protein>
    <submittedName>
        <fullName evidence="1">Uncharacterized protein</fullName>
    </submittedName>
</protein>
<organism evidence="1 2">
    <name type="scientific">Myotis myotis</name>
    <name type="common">Greater mouse-eared bat</name>
    <name type="synonym">Vespertilio myotis</name>
    <dbReference type="NCBI Taxonomy" id="51298"/>
    <lineage>
        <taxon>Eukaryota</taxon>
        <taxon>Metazoa</taxon>
        <taxon>Chordata</taxon>
        <taxon>Craniata</taxon>
        <taxon>Vertebrata</taxon>
        <taxon>Euteleostomi</taxon>
        <taxon>Mammalia</taxon>
        <taxon>Eutheria</taxon>
        <taxon>Laurasiatheria</taxon>
        <taxon>Chiroptera</taxon>
        <taxon>Yangochiroptera</taxon>
        <taxon>Vespertilionidae</taxon>
        <taxon>Myotis</taxon>
    </lineage>
</organism>
<evidence type="ECO:0000313" key="2">
    <source>
        <dbReference type="Proteomes" id="UP000527355"/>
    </source>
</evidence>
<name>A0A7J7Z4N6_MYOMY</name>
<reference evidence="1 2" key="1">
    <citation type="journal article" date="2020" name="Nature">
        <title>Six reference-quality genomes reveal evolution of bat adaptations.</title>
        <authorList>
            <person name="Jebb D."/>
            <person name="Huang Z."/>
            <person name="Pippel M."/>
            <person name="Hughes G.M."/>
            <person name="Lavrichenko K."/>
            <person name="Devanna P."/>
            <person name="Winkler S."/>
            <person name="Jermiin L.S."/>
            <person name="Skirmuntt E.C."/>
            <person name="Katzourakis A."/>
            <person name="Burkitt-Gray L."/>
            <person name="Ray D.A."/>
            <person name="Sullivan K.A.M."/>
            <person name="Roscito J.G."/>
            <person name="Kirilenko B.M."/>
            <person name="Davalos L.M."/>
            <person name="Corthals A.P."/>
            <person name="Power M.L."/>
            <person name="Jones G."/>
            <person name="Ransome R.D."/>
            <person name="Dechmann D.K.N."/>
            <person name="Locatelli A.G."/>
            <person name="Puechmaille S.J."/>
            <person name="Fedrigo O."/>
            <person name="Jarvis E.D."/>
            <person name="Hiller M."/>
            <person name="Vernes S.C."/>
            <person name="Myers E.W."/>
            <person name="Teeling E.C."/>
        </authorList>
    </citation>
    <scope>NUCLEOTIDE SEQUENCE [LARGE SCALE GENOMIC DNA]</scope>
    <source>
        <strain evidence="1">MMyoMyo1</strain>
        <tissue evidence="1">Flight muscle</tissue>
    </source>
</reference>
<accession>A0A7J7Z4N6</accession>
<dbReference type="EMBL" id="JABWUV010000003">
    <property type="protein sequence ID" value="KAF6369005.1"/>
    <property type="molecule type" value="Genomic_DNA"/>
</dbReference>
<gene>
    <name evidence="1" type="ORF">mMyoMyo1_010412</name>
</gene>
<sequence length="128" mass="14270">MMPNQLSHIRIPSFIHSFMVPGKLWSSSLASLTSAHSFIHSFNKHMLRACCASGNIQGSVGPDQEELIINGEQQIVHSLESLMPSFPQYSTGHIGTVLNHCGTRPQKSMNPRRLGLLEYGYHIAPWMN</sequence>
<keyword evidence="2" id="KW-1185">Reference proteome</keyword>
<evidence type="ECO:0000313" key="1">
    <source>
        <dbReference type="EMBL" id="KAF6369005.1"/>
    </source>
</evidence>
<comment type="caution">
    <text evidence="1">The sequence shown here is derived from an EMBL/GenBank/DDBJ whole genome shotgun (WGS) entry which is preliminary data.</text>
</comment>
<proteinExistence type="predicted"/>
<dbReference type="AlphaFoldDB" id="A0A7J7Z4N6"/>
<dbReference type="Proteomes" id="UP000527355">
    <property type="component" value="Unassembled WGS sequence"/>
</dbReference>